<dbReference type="GO" id="GO:0006508">
    <property type="term" value="P:proteolysis"/>
    <property type="evidence" value="ECO:0007669"/>
    <property type="project" value="InterPro"/>
</dbReference>
<proteinExistence type="predicted"/>
<feature type="domain" description="Peptidase C14 caspase" evidence="1">
    <location>
        <begin position="5"/>
        <end position="259"/>
    </location>
</feature>
<evidence type="ECO:0000259" key="1">
    <source>
        <dbReference type="Pfam" id="PF00656"/>
    </source>
</evidence>
<protein>
    <recommendedName>
        <fullName evidence="1">Peptidase C14 caspase domain-containing protein</fullName>
    </recommendedName>
</protein>
<dbReference type="Gene3D" id="3.40.50.1460">
    <property type="match status" value="1"/>
</dbReference>
<name>A0A927MCG2_9ACTN</name>
<evidence type="ECO:0000313" key="2">
    <source>
        <dbReference type="EMBL" id="MBE1491929.1"/>
    </source>
</evidence>
<comment type="caution">
    <text evidence="2">The sequence shown here is derived from an EMBL/GenBank/DDBJ whole genome shotgun (WGS) entry which is preliminary data.</text>
</comment>
<dbReference type="GO" id="GO:0004197">
    <property type="term" value="F:cysteine-type endopeptidase activity"/>
    <property type="evidence" value="ECO:0007669"/>
    <property type="project" value="InterPro"/>
</dbReference>
<dbReference type="PANTHER" id="PTHR48104">
    <property type="entry name" value="METACASPASE-4"/>
    <property type="match status" value="1"/>
</dbReference>
<gene>
    <name evidence="2" type="ORF">H4W31_007567</name>
</gene>
<dbReference type="InterPro" id="IPR050452">
    <property type="entry name" value="Metacaspase"/>
</dbReference>
<dbReference type="EMBL" id="JADBEB010000001">
    <property type="protein sequence ID" value="MBE1491929.1"/>
    <property type="molecule type" value="Genomic_DNA"/>
</dbReference>
<dbReference type="GO" id="GO:0005737">
    <property type="term" value="C:cytoplasm"/>
    <property type="evidence" value="ECO:0007669"/>
    <property type="project" value="TreeGrafter"/>
</dbReference>
<dbReference type="InterPro" id="IPR029030">
    <property type="entry name" value="Caspase-like_dom_sf"/>
</dbReference>
<evidence type="ECO:0000313" key="3">
    <source>
        <dbReference type="Proteomes" id="UP000649753"/>
    </source>
</evidence>
<dbReference type="RefSeq" id="WP_192770912.1">
    <property type="nucleotide sequence ID" value="NZ_JADBEB010000001.1"/>
</dbReference>
<dbReference type="AlphaFoldDB" id="A0A927MCG2"/>
<dbReference type="InterPro" id="IPR011600">
    <property type="entry name" value="Pept_C14_caspase"/>
</dbReference>
<dbReference type="Proteomes" id="UP000649753">
    <property type="component" value="Unassembled WGS sequence"/>
</dbReference>
<keyword evidence="3" id="KW-1185">Reference proteome</keyword>
<dbReference type="SUPFAM" id="SSF52129">
    <property type="entry name" value="Caspase-like"/>
    <property type="match status" value="1"/>
</dbReference>
<sequence length="667" mass="70927">MPVLYALLVGIDKYRDVATPLAGCRNDVFAVAEFLRHRIDPGITPVISQLCDEKATRAAVIDEFRSHLGRAGKGDTALFWFSGHGSYAPVWRSAWHLESRGELQTVLCVDSRHGDVPDLYDKEIAVLTDEVAAAGAHVLLVLDSCHSGGANRFGLATRSVPRLNEPPAMDLLLPEVVTRTADGTVGVYAGREDHVALAACRHDEQAVELLHYGEPRGVFTAALLTAAGRLGPGATYRELLTAARCEVENQVAHQVPQLFPVNGTLADQPFLGGQVRAGGASMTMRFVRDGWEMDAGVCHGLPSVDPEGALRVAAHGMVPVREARVTEVLTERSIVAPIGWRPHPERQYPVVVSSVPLPRTTVAVGGGPDDDPGLADRLAAALAVAGPAGGPSPHLRVVDPAGSEAAPQLRVATPAPGRIRVLSTDGTALTGDIGAADGDPVGPVVRALEHVARWRQVRGLSNPRSGLAGGVSVELVPTRPGDAVVPLHRPGLRADADGAVRLRYRYVAGRPVPPRAFVRIHNGTDRPLYCALLDLTERYRVHTDLFAGDVVAAGGTAAASAGRPIWFALPHGQPPMPGARTRDWLKLLVAEEAFNARPFEMPQLDAPWPPGSRAPIGLLGIVDRLGHRMMYRDAVPDAPAAYDWTTVTLPVLTEVPGPADVTTDRGG</sequence>
<dbReference type="Pfam" id="PF00656">
    <property type="entry name" value="Peptidase_C14"/>
    <property type="match status" value="1"/>
</dbReference>
<dbReference type="PANTHER" id="PTHR48104:SF30">
    <property type="entry name" value="METACASPASE-1"/>
    <property type="match status" value="1"/>
</dbReference>
<accession>A0A927MCG2</accession>
<reference evidence="2" key="1">
    <citation type="submission" date="2020-10" db="EMBL/GenBank/DDBJ databases">
        <title>Sequencing the genomes of 1000 actinobacteria strains.</title>
        <authorList>
            <person name="Klenk H.-P."/>
        </authorList>
    </citation>
    <scope>NUCLEOTIDE SEQUENCE</scope>
    <source>
        <strain evidence="2">DSM 46832</strain>
    </source>
</reference>
<organism evidence="2 3">
    <name type="scientific">Plantactinospora soyae</name>
    <dbReference type="NCBI Taxonomy" id="1544732"/>
    <lineage>
        <taxon>Bacteria</taxon>
        <taxon>Bacillati</taxon>
        <taxon>Actinomycetota</taxon>
        <taxon>Actinomycetes</taxon>
        <taxon>Micromonosporales</taxon>
        <taxon>Micromonosporaceae</taxon>
        <taxon>Plantactinospora</taxon>
    </lineage>
</organism>